<evidence type="ECO:0000256" key="2">
    <source>
        <dbReference type="SAM" id="SignalP"/>
    </source>
</evidence>
<comment type="caution">
    <text evidence="3">The sequence shown here is derived from an EMBL/GenBank/DDBJ whole genome shotgun (WGS) entry which is preliminary data.</text>
</comment>
<feature type="signal peptide" evidence="2">
    <location>
        <begin position="1"/>
        <end position="27"/>
    </location>
</feature>
<organism evidence="3">
    <name type="scientific">Tetraodon nigroviridis</name>
    <name type="common">Spotted green pufferfish</name>
    <name type="synonym">Chelonodon nigroviridis</name>
    <dbReference type="NCBI Taxonomy" id="99883"/>
    <lineage>
        <taxon>Eukaryota</taxon>
        <taxon>Metazoa</taxon>
        <taxon>Chordata</taxon>
        <taxon>Craniata</taxon>
        <taxon>Vertebrata</taxon>
        <taxon>Euteleostomi</taxon>
        <taxon>Actinopterygii</taxon>
        <taxon>Neopterygii</taxon>
        <taxon>Teleostei</taxon>
        <taxon>Neoteleostei</taxon>
        <taxon>Acanthomorphata</taxon>
        <taxon>Eupercaria</taxon>
        <taxon>Tetraodontiformes</taxon>
        <taxon>Tetradontoidea</taxon>
        <taxon>Tetraodontidae</taxon>
        <taxon>Tetraodon</taxon>
    </lineage>
</organism>
<gene>
    <name evidence="3" type="ORF">GSTENG00025403001</name>
</gene>
<evidence type="ECO:0000313" key="3">
    <source>
        <dbReference type="EMBL" id="CAG05405.1"/>
    </source>
</evidence>
<feature type="region of interest" description="Disordered" evidence="1">
    <location>
        <begin position="28"/>
        <end position="49"/>
    </location>
</feature>
<evidence type="ECO:0000256" key="1">
    <source>
        <dbReference type="SAM" id="MobiDB-lite"/>
    </source>
</evidence>
<feature type="chain" id="PRO_5004243565" evidence="2">
    <location>
        <begin position="28"/>
        <end position="49"/>
    </location>
</feature>
<proteinExistence type="predicted"/>
<protein>
    <submittedName>
        <fullName evidence="3">(spotted green pufferfish) hypothetical protein</fullName>
    </submittedName>
</protein>
<keyword evidence="2" id="KW-0732">Signal</keyword>
<feature type="compositionally biased region" description="Basic and acidic residues" evidence="1">
    <location>
        <begin position="29"/>
        <end position="41"/>
    </location>
</feature>
<accession>Q4S1S7</accession>
<dbReference type="EMBL" id="CAAE01014764">
    <property type="protein sequence ID" value="CAG05405.1"/>
    <property type="molecule type" value="Genomic_DNA"/>
</dbReference>
<reference evidence="3" key="1">
    <citation type="journal article" date="2004" name="Nature">
        <title>Genome duplication in the teleost fish Tetraodon nigroviridis reveals the early vertebrate proto-karyotype.</title>
        <authorList>
            <person name="Jaillon O."/>
            <person name="Aury J.-M."/>
            <person name="Brunet F."/>
            <person name="Petit J.-L."/>
            <person name="Stange-Thomann N."/>
            <person name="Mauceli E."/>
            <person name="Bouneau L."/>
            <person name="Fischer C."/>
            <person name="Ozouf-Costaz C."/>
            <person name="Bernot A."/>
            <person name="Nicaud S."/>
            <person name="Jaffe D."/>
            <person name="Fisher S."/>
            <person name="Lutfalla G."/>
            <person name="Dossat C."/>
            <person name="Segurens B."/>
            <person name="Dasilva C."/>
            <person name="Salanoubat M."/>
            <person name="Levy M."/>
            <person name="Boudet N."/>
            <person name="Castellano S."/>
            <person name="Anthouard V."/>
            <person name="Jubin C."/>
            <person name="Castelli V."/>
            <person name="Katinka M."/>
            <person name="Vacherie B."/>
            <person name="Biemont C."/>
            <person name="Skalli Z."/>
            <person name="Cattolico L."/>
            <person name="Poulain J."/>
            <person name="De Berardinis V."/>
            <person name="Cruaud C."/>
            <person name="Duprat S."/>
            <person name="Brottier P."/>
            <person name="Coutanceau J.-P."/>
            <person name="Gouzy J."/>
            <person name="Parra G."/>
            <person name="Lardier G."/>
            <person name="Chapple C."/>
            <person name="McKernan K.J."/>
            <person name="McEwan P."/>
            <person name="Bosak S."/>
            <person name="Kellis M."/>
            <person name="Volff J.-N."/>
            <person name="Guigo R."/>
            <person name="Zody M.C."/>
            <person name="Mesirov J."/>
            <person name="Lindblad-Toh K."/>
            <person name="Birren B."/>
            <person name="Nusbaum C."/>
            <person name="Kahn D."/>
            <person name="Robinson-Rechavi M."/>
            <person name="Laudet V."/>
            <person name="Schachter V."/>
            <person name="Quetier F."/>
            <person name="Saurin W."/>
            <person name="Scarpelli C."/>
            <person name="Wincker P."/>
            <person name="Lander E.S."/>
            <person name="Weissenbach J."/>
            <person name="Roest Crollius H."/>
        </authorList>
    </citation>
    <scope>NUCLEOTIDE SEQUENCE [LARGE SCALE GENOMIC DNA]</scope>
</reference>
<dbReference type="AlphaFoldDB" id="Q4S1S7"/>
<sequence length="49" mass="5560">MFPLRRSQLLLSCILLVALVQLPWSESRPATERTDTGETLHRCQPVKPA</sequence>
<dbReference type="KEGG" id="tng:GSTEN00025403G001"/>
<reference evidence="3" key="2">
    <citation type="submission" date="2004-02" db="EMBL/GenBank/DDBJ databases">
        <authorList>
            <consortium name="Genoscope"/>
            <consortium name="Whitehead Institute Centre for Genome Research"/>
        </authorList>
    </citation>
    <scope>NUCLEOTIDE SEQUENCE</scope>
</reference>
<name>Q4S1S7_TETNG</name>